<protein>
    <recommendedName>
        <fullName evidence="3">histidine kinase</fullName>
        <ecNumber evidence="3">2.7.13.3</ecNumber>
    </recommendedName>
</protein>
<keyword evidence="5" id="KW-0808">Transferase</keyword>
<feature type="domain" description="HAMP" evidence="11">
    <location>
        <begin position="327"/>
        <end position="381"/>
    </location>
</feature>
<dbReference type="GO" id="GO:0016020">
    <property type="term" value="C:membrane"/>
    <property type="evidence" value="ECO:0007669"/>
    <property type="project" value="UniProtKB-SubCell"/>
</dbReference>
<feature type="domain" description="Histidine kinase" evidence="10">
    <location>
        <begin position="492"/>
        <end position="598"/>
    </location>
</feature>
<evidence type="ECO:0000259" key="10">
    <source>
        <dbReference type="PROSITE" id="PS50109"/>
    </source>
</evidence>
<accession>A0A2Y9BKZ9</accession>
<evidence type="ECO:0000256" key="8">
    <source>
        <dbReference type="SAM" id="Coils"/>
    </source>
</evidence>
<dbReference type="Pfam" id="PF00672">
    <property type="entry name" value="HAMP"/>
    <property type="match status" value="1"/>
</dbReference>
<comment type="catalytic activity">
    <reaction evidence="1">
        <text>ATP + protein L-histidine = ADP + protein N-phospho-L-histidine.</text>
        <dbReference type="EC" id="2.7.13.3"/>
    </reaction>
</comment>
<evidence type="ECO:0000256" key="5">
    <source>
        <dbReference type="ARBA" id="ARBA00022679"/>
    </source>
</evidence>
<comment type="subcellular location">
    <subcellularLocation>
        <location evidence="2">Membrane</location>
    </subcellularLocation>
</comment>
<dbReference type="PROSITE" id="PS50109">
    <property type="entry name" value="HIS_KIN"/>
    <property type="match status" value="1"/>
</dbReference>
<keyword evidence="9" id="KW-0472">Membrane</keyword>
<dbReference type="GO" id="GO:0000155">
    <property type="term" value="F:phosphorelay sensor kinase activity"/>
    <property type="evidence" value="ECO:0007669"/>
    <property type="project" value="InterPro"/>
</dbReference>
<evidence type="ECO:0000256" key="9">
    <source>
        <dbReference type="SAM" id="Phobius"/>
    </source>
</evidence>
<evidence type="ECO:0000313" key="13">
    <source>
        <dbReference type="Proteomes" id="UP000245845"/>
    </source>
</evidence>
<dbReference type="InterPro" id="IPR036890">
    <property type="entry name" value="HATPase_C_sf"/>
</dbReference>
<feature type="transmembrane region" description="Helical" evidence="9">
    <location>
        <begin position="305"/>
        <end position="325"/>
    </location>
</feature>
<evidence type="ECO:0000256" key="1">
    <source>
        <dbReference type="ARBA" id="ARBA00000085"/>
    </source>
</evidence>
<dbReference type="SUPFAM" id="SSF55874">
    <property type="entry name" value="ATPase domain of HSP90 chaperone/DNA topoisomerase II/histidine kinase"/>
    <property type="match status" value="1"/>
</dbReference>
<dbReference type="InterPro" id="IPR003594">
    <property type="entry name" value="HATPase_dom"/>
</dbReference>
<dbReference type="InterPro" id="IPR050640">
    <property type="entry name" value="Bact_2-comp_sensor_kinase"/>
</dbReference>
<dbReference type="InterPro" id="IPR005467">
    <property type="entry name" value="His_kinase_dom"/>
</dbReference>
<dbReference type="PANTHER" id="PTHR34220:SF7">
    <property type="entry name" value="SENSOR HISTIDINE KINASE YPDA"/>
    <property type="match status" value="1"/>
</dbReference>
<keyword evidence="8" id="KW-0175">Coiled coil</keyword>
<organism evidence="12 13">
    <name type="scientific">Faecalicatena orotica</name>
    <dbReference type="NCBI Taxonomy" id="1544"/>
    <lineage>
        <taxon>Bacteria</taxon>
        <taxon>Bacillati</taxon>
        <taxon>Bacillota</taxon>
        <taxon>Clostridia</taxon>
        <taxon>Lachnospirales</taxon>
        <taxon>Lachnospiraceae</taxon>
        <taxon>Faecalicatena</taxon>
    </lineage>
</organism>
<dbReference type="EC" id="2.7.13.3" evidence="3"/>
<evidence type="ECO:0000259" key="11">
    <source>
        <dbReference type="PROSITE" id="PS50885"/>
    </source>
</evidence>
<proteinExistence type="predicted"/>
<keyword evidence="9" id="KW-1133">Transmembrane helix</keyword>
<evidence type="ECO:0000256" key="3">
    <source>
        <dbReference type="ARBA" id="ARBA00012438"/>
    </source>
</evidence>
<dbReference type="Proteomes" id="UP000245845">
    <property type="component" value="Unassembled WGS sequence"/>
</dbReference>
<feature type="coiled-coil region" evidence="8">
    <location>
        <begin position="233"/>
        <end position="260"/>
    </location>
</feature>
<keyword evidence="4" id="KW-0597">Phosphoprotein</keyword>
<name>A0A2Y9BKZ9_9FIRM</name>
<dbReference type="Gene3D" id="6.10.340.10">
    <property type="match status" value="1"/>
</dbReference>
<dbReference type="Pfam" id="PF02518">
    <property type="entry name" value="HATPase_c"/>
    <property type="match status" value="1"/>
</dbReference>
<keyword evidence="7" id="KW-0902">Two-component regulatory system</keyword>
<dbReference type="SMART" id="SM00304">
    <property type="entry name" value="HAMP"/>
    <property type="match status" value="1"/>
</dbReference>
<reference evidence="12 13" key="1">
    <citation type="submission" date="2018-05" db="EMBL/GenBank/DDBJ databases">
        <title>The Hungate 1000. A catalogue of reference genomes from the rumen microbiome.</title>
        <authorList>
            <person name="Kelly W."/>
        </authorList>
    </citation>
    <scope>NUCLEOTIDE SEQUENCE [LARGE SCALE GENOMIC DNA]</scope>
    <source>
        <strain evidence="12 13">NLAE-zl-C242</strain>
    </source>
</reference>
<dbReference type="PROSITE" id="PS50885">
    <property type="entry name" value="HAMP"/>
    <property type="match status" value="1"/>
</dbReference>
<dbReference type="PANTHER" id="PTHR34220">
    <property type="entry name" value="SENSOR HISTIDINE KINASE YPDA"/>
    <property type="match status" value="1"/>
</dbReference>
<keyword evidence="6 12" id="KW-0418">Kinase</keyword>
<dbReference type="AlphaFoldDB" id="A0A2Y9BKZ9"/>
<evidence type="ECO:0000256" key="6">
    <source>
        <dbReference type="ARBA" id="ARBA00022777"/>
    </source>
</evidence>
<dbReference type="CDD" id="cd06225">
    <property type="entry name" value="HAMP"/>
    <property type="match status" value="1"/>
</dbReference>
<evidence type="ECO:0000313" key="12">
    <source>
        <dbReference type="EMBL" id="PWJ19064.1"/>
    </source>
</evidence>
<dbReference type="OrthoDB" id="9809348at2"/>
<feature type="transmembrane region" description="Helical" evidence="9">
    <location>
        <begin position="7"/>
        <end position="29"/>
    </location>
</feature>
<dbReference type="Pfam" id="PF06580">
    <property type="entry name" value="His_kinase"/>
    <property type="match status" value="1"/>
</dbReference>
<comment type="caution">
    <text evidence="12">The sequence shown here is derived from an EMBL/GenBank/DDBJ whole genome shotgun (WGS) entry which is preliminary data.</text>
</comment>
<dbReference type="InterPro" id="IPR003660">
    <property type="entry name" value="HAMP_dom"/>
</dbReference>
<sequence>MKKRLKLRNAILITIILITAVIVLIFGYVSSQQFEELLTERMVDDYQETVNTMQKNVETLITYMEDFTKYLSLNQEVQDTIIEYQNMEDENRILSQLAVKQKWDKFSSQLIFSTSMIYSLEIYTGENKVYTYYYDPMESDAKNIPDEILKTANSQSQPIWTDLLTLRQYRSYVKKPDYGFAVVKSVNNQLSGRVGAIAVYVRESSFAEILEPKKEERKNRYYLVNADDTIVSAVNKEELYEKANTTLELSKEEYEKCMQDGVLLKEEKGQDPLLYVSRMIGKKGIKLVCETTMDELGEQQNSLKIFIGIMMFFAVILATVSAWFVSNRVTKPLGELMGVMEKIKTEDKNSHLRFQERDTGEIGVLGSRFNELMDELDASMQQIYEEQRQRRHNEVRLLQAQIVPHFLYNTMGIISSFIKLGMTEKALATIQNLVSFYRLSLSSGKEIITIKEEVELTRNYIELQQLRYIEYMEYTIECDEDTENVWIPKLTIQPLVENVLHHGLRPNEEKCQIHISVTADSPNEILKISVYDNGTGIKEERLKQLRESLETGKSITKSFGILNIHQRLKLIYGNKYHMEIESQEGEYTQFSLYLPLKGSREGETYV</sequence>
<evidence type="ECO:0000256" key="4">
    <source>
        <dbReference type="ARBA" id="ARBA00022553"/>
    </source>
</evidence>
<evidence type="ECO:0000256" key="7">
    <source>
        <dbReference type="ARBA" id="ARBA00023012"/>
    </source>
</evidence>
<dbReference type="EMBL" id="QGDL01000024">
    <property type="protein sequence ID" value="PWJ19064.1"/>
    <property type="molecule type" value="Genomic_DNA"/>
</dbReference>
<dbReference type="RefSeq" id="WP_109733925.1">
    <property type="nucleotide sequence ID" value="NZ_BAAACK010000028.1"/>
</dbReference>
<keyword evidence="9" id="KW-0812">Transmembrane</keyword>
<dbReference type="Gene3D" id="3.30.565.10">
    <property type="entry name" value="Histidine kinase-like ATPase, C-terminal domain"/>
    <property type="match status" value="1"/>
</dbReference>
<evidence type="ECO:0000256" key="2">
    <source>
        <dbReference type="ARBA" id="ARBA00004370"/>
    </source>
</evidence>
<keyword evidence="13" id="KW-1185">Reference proteome</keyword>
<gene>
    <name evidence="12" type="ORF">A8806_12426</name>
</gene>
<dbReference type="InterPro" id="IPR010559">
    <property type="entry name" value="Sig_transdc_His_kin_internal"/>
</dbReference>